<keyword evidence="6" id="KW-0547">Nucleotide-binding</keyword>
<evidence type="ECO:0000256" key="5">
    <source>
        <dbReference type="ARBA" id="ARBA00022692"/>
    </source>
</evidence>
<keyword evidence="5 12" id="KW-0812">Transmembrane</keyword>
<evidence type="ECO:0000313" key="15">
    <source>
        <dbReference type="Proteomes" id="UP001305702"/>
    </source>
</evidence>
<dbReference type="RefSeq" id="WP_315603951.1">
    <property type="nucleotide sequence ID" value="NZ_CP130318.1"/>
</dbReference>
<proteinExistence type="predicted"/>
<accession>A0AA96LAR5</accession>
<keyword evidence="10" id="KW-0902">Two-component regulatory system</keyword>
<dbReference type="InterPro" id="IPR050640">
    <property type="entry name" value="Bact_2-comp_sensor_kinase"/>
</dbReference>
<evidence type="ECO:0000256" key="3">
    <source>
        <dbReference type="ARBA" id="ARBA00022553"/>
    </source>
</evidence>
<evidence type="ECO:0000256" key="2">
    <source>
        <dbReference type="ARBA" id="ARBA00022475"/>
    </source>
</evidence>
<dbReference type="Pfam" id="PF00672">
    <property type="entry name" value="HAMP"/>
    <property type="match status" value="1"/>
</dbReference>
<evidence type="ECO:0000256" key="10">
    <source>
        <dbReference type="ARBA" id="ARBA00023012"/>
    </source>
</evidence>
<keyword evidence="7 14" id="KW-0418">Kinase</keyword>
<evidence type="ECO:0000256" key="7">
    <source>
        <dbReference type="ARBA" id="ARBA00022777"/>
    </source>
</evidence>
<dbReference type="PANTHER" id="PTHR34220:SF11">
    <property type="entry name" value="SENSOR PROTEIN KINASE HPTS"/>
    <property type="match status" value="1"/>
</dbReference>
<dbReference type="InterPro" id="IPR010559">
    <property type="entry name" value="Sig_transdc_His_kin_internal"/>
</dbReference>
<dbReference type="GO" id="GO:0000155">
    <property type="term" value="F:phosphorelay sensor kinase activity"/>
    <property type="evidence" value="ECO:0007669"/>
    <property type="project" value="InterPro"/>
</dbReference>
<dbReference type="Gene3D" id="3.30.565.10">
    <property type="entry name" value="Histidine kinase-like ATPase, C-terminal domain"/>
    <property type="match status" value="1"/>
</dbReference>
<dbReference type="Gene3D" id="3.30.450.20">
    <property type="entry name" value="PAS domain"/>
    <property type="match status" value="1"/>
</dbReference>
<keyword evidence="9 12" id="KW-1133">Transmembrane helix</keyword>
<dbReference type="Pfam" id="PF06580">
    <property type="entry name" value="His_kinase"/>
    <property type="match status" value="1"/>
</dbReference>
<evidence type="ECO:0000256" key="6">
    <source>
        <dbReference type="ARBA" id="ARBA00022741"/>
    </source>
</evidence>
<feature type="transmembrane region" description="Helical" evidence="12">
    <location>
        <begin position="301"/>
        <end position="322"/>
    </location>
</feature>
<keyword evidence="3" id="KW-0597">Phosphoprotein</keyword>
<dbReference type="PANTHER" id="PTHR34220">
    <property type="entry name" value="SENSOR HISTIDINE KINASE YPDA"/>
    <property type="match status" value="1"/>
</dbReference>
<evidence type="ECO:0000259" key="13">
    <source>
        <dbReference type="PROSITE" id="PS50885"/>
    </source>
</evidence>
<evidence type="ECO:0000256" key="4">
    <source>
        <dbReference type="ARBA" id="ARBA00022679"/>
    </source>
</evidence>
<reference evidence="14 15" key="1">
    <citation type="submission" date="2022-02" db="EMBL/GenBank/DDBJ databases">
        <title>Paenibacillus sp. MBLB1776 Whole Genome Shotgun Sequencing.</title>
        <authorList>
            <person name="Hwang C.Y."/>
            <person name="Cho E.-S."/>
            <person name="Seo M.-J."/>
        </authorList>
    </citation>
    <scope>NUCLEOTIDE SEQUENCE [LARGE SCALE GENOMIC DNA]</scope>
    <source>
        <strain evidence="14 15">MBLB1776</strain>
    </source>
</reference>
<keyword evidence="2" id="KW-1003">Cell membrane</keyword>
<evidence type="ECO:0000313" key="14">
    <source>
        <dbReference type="EMBL" id="WNQ10177.1"/>
    </source>
</evidence>
<dbReference type="InterPro" id="IPR003660">
    <property type="entry name" value="HAMP_dom"/>
</dbReference>
<dbReference type="EMBL" id="CP130318">
    <property type="protein sequence ID" value="WNQ10177.1"/>
    <property type="molecule type" value="Genomic_DNA"/>
</dbReference>
<dbReference type="EC" id="2.7.13.3" evidence="14"/>
<dbReference type="Pfam" id="PF02518">
    <property type="entry name" value="HATPase_c"/>
    <property type="match status" value="1"/>
</dbReference>
<dbReference type="PROSITE" id="PS50885">
    <property type="entry name" value="HAMP"/>
    <property type="match status" value="1"/>
</dbReference>
<feature type="transmembrane region" description="Helical" evidence="12">
    <location>
        <begin position="12"/>
        <end position="32"/>
    </location>
</feature>
<keyword evidence="8" id="KW-0067">ATP-binding</keyword>
<dbReference type="CDD" id="cd06225">
    <property type="entry name" value="HAMP"/>
    <property type="match status" value="1"/>
</dbReference>
<dbReference type="GO" id="GO:0005886">
    <property type="term" value="C:plasma membrane"/>
    <property type="evidence" value="ECO:0007669"/>
    <property type="project" value="UniProtKB-SubCell"/>
</dbReference>
<dbReference type="InterPro" id="IPR003594">
    <property type="entry name" value="HATPase_dom"/>
</dbReference>
<dbReference type="InterPro" id="IPR036890">
    <property type="entry name" value="HATPase_C_sf"/>
</dbReference>
<organism evidence="14 15">
    <name type="scientific">Paenibacillus aurantius</name>
    <dbReference type="NCBI Taxonomy" id="2918900"/>
    <lineage>
        <taxon>Bacteria</taxon>
        <taxon>Bacillati</taxon>
        <taxon>Bacillota</taxon>
        <taxon>Bacilli</taxon>
        <taxon>Bacillales</taxon>
        <taxon>Paenibacillaceae</taxon>
        <taxon>Paenibacillus</taxon>
    </lineage>
</organism>
<dbReference type="AlphaFoldDB" id="A0AA96LAR5"/>
<dbReference type="SMART" id="SM00304">
    <property type="entry name" value="HAMP"/>
    <property type="match status" value="1"/>
</dbReference>
<keyword evidence="4 14" id="KW-0808">Transferase</keyword>
<sequence>MFQNSIRSKLIVFLLAATLIPITISILITYLYTRETVSKETVATSSHLLYQGRTNIGNYLERMNQSSLSVYNDFELFDILDHSWLQSDELILTSRNEIYRALQTMAHSSREIRQVYLFLEKNRWSFAVLNENFVPFRKADYSMPQQSREVYLQAPHPLHSYGLSPNIEIPKQKVITLYRTIYNAISAERLGTLAIDFDLEALRQICGQLYEKGREELYLLDDQGTVLYSHDSSQEGQILRPDWEQRIEQAEAPSGSFDIRSRDFSGMVIYEKMQTPDFHWTLVKRIPYDYLNRSARQLTQINTYVFVLFLVVAVAFTILISFRFTAPIRRLTAYMNRIKTGQLQVDIDIQGTDEIARMGQSFRTMMETINNLILREYRLEIANKTNELKALQAQINPHFLNNALQSIGTLALHNGDRKMYSLIHSLAKMMRYSMNTSESVVTLAQEIDYVKAYLDLQQQRFGEDLQVAFEVEPEALKARLPKMILQPLVENYFKHGFPSPAPGKKIGIRCGIREGSRLRIEVTDNGPGMTPEELEAWNDRLGRALGRANPPDSIGFINVNSRLQLFFGEGAGMRLTGAAGGGLGIEMEIPLTLEEEDI</sequence>
<dbReference type="CDD" id="cd18774">
    <property type="entry name" value="PDC2_HK_sensor"/>
    <property type="match status" value="1"/>
</dbReference>
<dbReference type="SUPFAM" id="SSF55874">
    <property type="entry name" value="ATPase domain of HSP90 chaperone/DNA topoisomerase II/histidine kinase"/>
    <property type="match status" value="1"/>
</dbReference>
<evidence type="ECO:0000256" key="8">
    <source>
        <dbReference type="ARBA" id="ARBA00022840"/>
    </source>
</evidence>
<evidence type="ECO:0000256" key="12">
    <source>
        <dbReference type="SAM" id="Phobius"/>
    </source>
</evidence>
<dbReference type="KEGG" id="paun:MJA45_21515"/>
<feature type="domain" description="HAMP" evidence="13">
    <location>
        <begin position="322"/>
        <end position="374"/>
    </location>
</feature>
<evidence type="ECO:0000256" key="1">
    <source>
        <dbReference type="ARBA" id="ARBA00004651"/>
    </source>
</evidence>
<evidence type="ECO:0000256" key="11">
    <source>
        <dbReference type="ARBA" id="ARBA00023136"/>
    </source>
</evidence>
<name>A0AA96LAR5_9BACL</name>
<gene>
    <name evidence="14" type="ORF">MJA45_21515</name>
</gene>
<protein>
    <submittedName>
        <fullName evidence="14">Sensor histidine kinase</fullName>
        <ecNumber evidence="14">2.7.13.3</ecNumber>
    </submittedName>
</protein>
<dbReference type="Gene3D" id="1.10.8.500">
    <property type="entry name" value="HAMP domain in histidine kinase"/>
    <property type="match status" value="1"/>
</dbReference>
<comment type="subcellular location">
    <subcellularLocation>
        <location evidence="1">Cell membrane</location>
        <topology evidence="1">Multi-pass membrane protein</topology>
    </subcellularLocation>
</comment>
<keyword evidence="11 12" id="KW-0472">Membrane</keyword>
<keyword evidence="15" id="KW-1185">Reference proteome</keyword>
<evidence type="ECO:0000256" key="9">
    <source>
        <dbReference type="ARBA" id="ARBA00022989"/>
    </source>
</evidence>
<dbReference type="Proteomes" id="UP001305702">
    <property type="component" value="Chromosome"/>
</dbReference>
<dbReference type="SUPFAM" id="SSF158472">
    <property type="entry name" value="HAMP domain-like"/>
    <property type="match status" value="1"/>
</dbReference>
<dbReference type="GO" id="GO:0005524">
    <property type="term" value="F:ATP binding"/>
    <property type="evidence" value="ECO:0007669"/>
    <property type="project" value="UniProtKB-KW"/>
</dbReference>